<proteinExistence type="inferred from homology"/>
<evidence type="ECO:0000256" key="1">
    <source>
        <dbReference type="ARBA" id="ARBA00006484"/>
    </source>
</evidence>
<evidence type="ECO:0000313" key="5">
    <source>
        <dbReference type="Proteomes" id="UP000559256"/>
    </source>
</evidence>
<keyword evidence="5" id="KW-1185">Reference proteome</keyword>
<dbReference type="Proteomes" id="UP000559256">
    <property type="component" value="Unassembled WGS sequence"/>
</dbReference>
<sequence length="291" mass="32229">MSVPPEDLPVTHMSDIYSSIDPQPYFDGQTYAGKIVLITGASRGIGSEIALFYARAGASLSLLARSKDALDGVKGSILSQASPKLEIITFVVDVCDTQVMKDAIEQTAQHYGRIDIVVANAGRCEVYTKPFTEYDPDNWWKTIEVNIRGVYNTAHFALPHLSTTSGYFIAMSSAAAQLPRVPWSSAYPLSKHAVNRFVEYVIAEQPNVKAFAMHPGAIITEMSKDYDAIKPYLVDTLQLPAATLLRLTSGSMDWLNGRYVSANWDLDEVETVWKERILEQDALVNRLHIPV</sequence>
<dbReference type="OrthoDB" id="1933717at2759"/>
<dbReference type="PANTHER" id="PTHR43391:SF14">
    <property type="entry name" value="DEHYDROGENASE_REDUCTASE SDR FAMILY PROTEIN 7-LIKE"/>
    <property type="match status" value="1"/>
</dbReference>
<gene>
    <name evidence="4" type="ORF">D9758_005171</name>
</gene>
<dbReference type="InterPro" id="IPR002347">
    <property type="entry name" value="SDR_fam"/>
</dbReference>
<dbReference type="SUPFAM" id="SSF51735">
    <property type="entry name" value="NAD(P)-binding Rossmann-fold domains"/>
    <property type="match status" value="1"/>
</dbReference>
<organism evidence="4 5">
    <name type="scientific">Tetrapyrgos nigripes</name>
    <dbReference type="NCBI Taxonomy" id="182062"/>
    <lineage>
        <taxon>Eukaryota</taxon>
        <taxon>Fungi</taxon>
        <taxon>Dikarya</taxon>
        <taxon>Basidiomycota</taxon>
        <taxon>Agaricomycotina</taxon>
        <taxon>Agaricomycetes</taxon>
        <taxon>Agaricomycetidae</taxon>
        <taxon>Agaricales</taxon>
        <taxon>Marasmiineae</taxon>
        <taxon>Marasmiaceae</taxon>
        <taxon>Tetrapyrgos</taxon>
    </lineage>
</organism>
<dbReference type="InterPro" id="IPR036291">
    <property type="entry name" value="NAD(P)-bd_dom_sf"/>
</dbReference>
<dbReference type="PRINTS" id="PR00081">
    <property type="entry name" value="GDHRDH"/>
</dbReference>
<dbReference type="GO" id="GO:0016491">
    <property type="term" value="F:oxidoreductase activity"/>
    <property type="evidence" value="ECO:0007669"/>
    <property type="project" value="UniProtKB-KW"/>
</dbReference>
<dbReference type="PANTHER" id="PTHR43391">
    <property type="entry name" value="RETINOL DEHYDROGENASE-RELATED"/>
    <property type="match status" value="1"/>
</dbReference>
<dbReference type="AlphaFoldDB" id="A0A8H5LWU4"/>
<keyword evidence="2" id="KW-0521">NADP</keyword>
<reference evidence="4 5" key="1">
    <citation type="journal article" date="2020" name="ISME J.">
        <title>Uncovering the hidden diversity of litter-decomposition mechanisms in mushroom-forming fungi.</title>
        <authorList>
            <person name="Floudas D."/>
            <person name="Bentzer J."/>
            <person name="Ahren D."/>
            <person name="Johansson T."/>
            <person name="Persson P."/>
            <person name="Tunlid A."/>
        </authorList>
    </citation>
    <scope>NUCLEOTIDE SEQUENCE [LARGE SCALE GENOMIC DNA]</scope>
    <source>
        <strain evidence="4 5">CBS 291.85</strain>
    </source>
</reference>
<comment type="caution">
    <text evidence="4">The sequence shown here is derived from an EMBL/GenBank/DDBJ whole genome shotgun (WGS) entry which is preliminary data.</text>
</comment>
<name>A0A8H5LWU4_9AGAR</name>
<accession>A0A8H5LWU4</accession>
<dbReference type="EMBL" id="JAACJM010000005">
    <property type="protein sequence ID" value="KAF5372487.1"/>
    <property type="molecule type" value="Genomic_DNA"/>
</dbReference>
<protein>
    <submittedName>
        <fullName evidence="4">Uncharacterized protein</fullName>
    </submittedName>
</protein>
<keyword evidence="3" id="KW-0560">Oxidoreductase</keyword>
<dbReference type="Gene3D" id="3.40.50.720">
    <property type="entry name" value="NAD(P)-binding Rossmann-like Domain"/>
    <property type="match status" value="1"/>
</dbReference>
<evidence type="ECO:0000313" key="4">
    <source>
        <dbReference type="EMBL" id="KAF5372487.1"/>
    </source>
</evidence>
<evidence type="ECO:0000256" key="3">
    <source>
        <dbReference type="ARBA" id="ARBA00023002"/>
    </source>
</evidence>
<dbReference type="Pfam" id="PF00106">
    <property type="entry name" value="adh_short"/>
    <property type="match status" value="1"/>
</dbReference>
<evidence type="ECO:0000256" key="2">
    <source>
        <dbReference type="ARBA" id="ARBA00022857"/>
    </source>
</evidence>
<comment type="similarity">
    <text evidence="1">Belongs to the short-chain dehydrogenases/reductases (SDR) family.</text>
</comment>